<accession>A0A2N8KV49</accession>
<gene>
    <name evidence="8" type="ORF">C1O66_07190</name>
</gene>
<evidence type="ECO:0000313" key="8">
    <source>
        <dbReference type="EMBL" id="PND37335.1"/>
    </source>
</evidence>
<name>A0A2N8KV49_9BURK</name>
<evidence type="ECO:0000256" key="5">
    <source>
        <dbReference type="ARBA" id="ARBA00022989"/>
    </source>
</evidence>
<keyword evidence="3" id="KW-1003">Cell membrane</keyword>
<keyword evidence="5 7" id="KW-1133">Transmembrane helix</keyword>
<evidence type="ECO:0000313" key="9">
    <source>
        <dbReference type="Proteomes" id="UP000235916"/>
    </source>
</evidence>
<dbReference type="EMBL" id="POSP01000003">
    <property type="protein sequence ID" value="PND37335.1"/>
    <property type="molecule type" value="Genomic_DNA"/>
</dbReference>
<comment type="similarity">
    <text evidence="2">Belongs to the UPF0719 family.</text>
</comment>
<evidence type="ECO:0000256" key="1">
    <source>
        <dbReference type="ARBA" id="ARBA00004651"/>
    </source>
</evidence>
<keyword evidence="4 7" id="KW-0812">Transmembrane</keyword>
<sequence>MDHSAFEWLKPGIVLGSILYALIGVLVFWISFVIIDKLTPYKLWEEIVEHKNIALAIVVGAMCISIGQIVAAAIHG</sequence>
<dbReference type="Pfam" id="PF03994">
    <property type="entry name" value="DUF350"/>
    <property type="match status" value="1"/>
</dbReference>
<dbReference type="InterPro" id="IPR007140">
    <property type="entry name" value="DUF350"/>
</dbReference>
<protein>
    <submittedName>
        <fullName evidence="8">DUF350 domain-containing protein</fullName>
    </submittedName>
</protein>
<comment type="caution">
    <text evidence="8">The sequence shown here is derived from an EMBL/GenBank/DDBJ whole genome shotgun (WGS) entry which is preliminary data.</text>
</comment>
<dbReference type="GO" id="GO:0005886">
    <property type="term" value="C:plasma membrane"/>
    <property type="evidence" value="ECO:0007669"/>
    <property type="project" value="UniProtKB-SubCell"/>
</dbReference>
<evidence type="ECO:0000256" key="3">
    <source>
        <dbReference type="ARBA" id="ARBA00022475"/>
    </source>
</evidence>
<evidence type="ECO:0000256" key="7">
    <source>
        <dbReference type="SAM" id="Phobius"/>
    </source>
</evidence>
<keyword evidence="6 7" id="KW-0472">Membrane</keyword>
<feature type="transmembrane region" description="Helical" evidence="7">
    <location>
        <begin position="12"/>
        <end position="32"/>
    </location>
</feature>
<feature type="transmembrane region" description="Helical" evidence="7">
    <location>
        <begin position="53"/>
        <end position="74"/>
    </location>
</feature>
<organism evidence="8 9">
    <name type="scientific">Kinneretia aquatilis</name>
    <dbReference type="NCBI Taxonomy" id="2070761"/>
    <lineage>
        <taxon>Bacteria</taxon>
        <taxon>Pseudomonadati</taxon>
        <taxon>Pseudomonadota</taxon>
        <taxon>Betaproteobacteria</taxon>
        <taxon>Burkholderiales</taxon>
        <taxon>Sphaerotilaceae</taxon>
        <taxon>Roseateles</taxon>
    </lineage>
</organism>
<dbReference type="RefSeq" id="WP_102767254.1">
    <property type="nucleotide sequence ID" value="NZ_CP124551.1"/>
</dbReference>
<dbReference type="Proteomes" id="UP000235916">
    <property type="component" value="Unassembled WGS sequence"/>
</dbReference>
<evidence type="ECO:0000256" key="2">
    <source>
        <dbReference type="ARBA" id="ARBA00005779"/>
    </source>
</evidence>
<proteinExistence type="inferred from homology"/>
<comment type="subcellular location">
    <subcellularLocation>
        <location evidence="1">Cell membrane</location>
        <topology evidence="1">Multi-pass membrane protein</topology>
    </subcellularLocation>
</comment>
<dbReference type="AlphaFoldDB" id="A0A2N8KV49"/>
<reference evidence="8 9" key="1">
    <citation type="submission" date="2018-01" db="EMBL/GenBank/DDBJ databases">
        <title>Draft genome sequence of Paucibacter aquatile CR182 isolated from freshwater of the Nakdong River.</title>
        <authorList>
            <person name="Choi A."/>
            <person name="Chung E.J."/>
        </authorList>
    </citation>
    <scope>NUCLEOTIDE SEQUENCE [LARGE SCALE GENOMIC DNA]</scope>
    <source>
        <strain evidence="8 9">CR182</strain>
    </source>
</reference>
<keyword evidence="9" id="KW-1185">Reference proteome</keyword>
<evidence type="ECO:0000256" key="4">
    <source>
        <dbReference type="ARBA" id="ARBA00022692"/>
    </source>
</evidence>
<dbReference type="OrthoDB" id="200249at2"/>
<evidence type="ECO:0000256" key="6">
    <source>
        <dbReference type="ARBA" id="ARBA00023136"/>
    </source>
</evidence>